<dbReference type="Pfam" id="PF07690">
    <property type="entry name" value="MFS_1"/>
    <property type="match status" value="1"/>
</dbReference>
<feature type="transmembrane region" description="Helical" evidence="7">
    <location>
        <begin position="380"/>
        <end position="402"/>
    </location>
</feature>
<comment type="subcellular location">
    <subcellularLocation>
        <location evidence="1">Membrane</location>
        <topology evidence="1">Multi-pass membrane protein</topology>
    </subcellularLocation>
</comment>
<proteinExistence type="inferred from homology"/>
<reference evidence="9 10" key="1">
    <citation type="journal article" date="2024" name="Nat. Commun.">
        <title>Phylogenomics reveals the evolutionary origins of lichenization in chlorophyte algae.</title>
        <authorList>
            <person name="Puginier C."/>
            <person name="Libourel C."/>
            <person name="Otte J."/>
            <person name="Skaloud P."/>
            <person name="Haon M."/>
            <person name="Grisel S."/>
            <person name="Petersen M."/>
            <person name="Berrin J.G."/>
            <person name="Delaux P.M."/>
            <person name="Dal Grande F."/>
            <person name="Keller J."/>
        </authorList>
    </citation>
    <scope>NUCLEOTIDE SEQUENCE [LARGE SCALE GENOMIC DNA]</scope>
    <source>
        <strain evidence="9 10">SAG 2523</strain>
    </source>
</reference>
<evidence type="ECO:0000256" key="2">
    <source>
        <dbReference type="ARBA" id="ARBA00022692"/>
    </source>
</evidence>
<feature type="domain" description="Major facilitator superfamily (MFS) profile" evidence="8">
    <location>
        <begin position="68"/>
        <end position="469"/>
    </location>
</feature>
<keyword evidence="3 7" id="KW-1133">Transmembrane helix</keyword>
<organism evidence="9 10">
    <name type="scientific">Apatococcus fuscideae</name>
    <dbReference type="NCBI Taxonomy" id="2026836"/>
    <lineage>
        <taxon>Eukaryota</taxon>
        <taxon>Viridiplantae</taxon>
        <taxon>Chlorophyta</taxon>
        <taxon>core chlorophytes</taxon>
        <taxon>Trebouxiophyceae</taxon>
        <taxon>Chlorellales</taxon>
        <taxon>Chlorellaceae</taxon>
        <taxon>Apatococcus</taxon>
    </lineage>
</organism>
<evidence type="ECO:0000256" key="7">
    <source>
        <dbReference type="SAM" id="Phobius"/>
    </source>
</evidence>
<protein>
    <recommendedName>
        <fullName evidence="8">Major facilitator superfamily (MFS) profile domain-containing protein</fullName>
    </recommendedName>
</protein>
<dbReference type="AlphaFoldDB" id="A0AAW1SLF6"/>
<dbReference type="PANTHER" id="PTHR11662">
    <property type="entry name" value="SOLUTE CARRIER FAMILY 17"/>
    <property type="match status" value="1"/>
</dbReference>
<dbReference type="Gene3D" id="1.20.1250.20">
    <property type="entry name" value="MFS general substrate transporter like domains"/>
    <property type="match status" value="2"/>
</dbReference>
<comment type="caution">
    <text evidence="9">The sequence shown here is derived from an EMBL/GenBank/DDBJ whole genome shotgun (WGS) entry which is preliminary data.</text>
</comment>
<dbReference type="SUPFAM" id="SSF103473">
    <property type="entry name" value="MFS general substrate transporter"/>
    <property type="match status" value="1"/>
</dbReference>
<feature type="transmembrane region" description="Helical" evidence="7">
    <location>
        <begin position="133"/>
        <end position="154"/>
    </location>
</feature>
<dbReference type="GO" id="GO:0005315">
    <property type="term" value="F:phosphate transmembrane transporter activity"/>
    <property type="evidence" value="ECO:0007669"/>
    <property type="project" value="TreeGrafter"/>
</dbReference>
<evidence type="ECO:0000313" key="9">
    <source>
        <dbReference type="EMBL" id="KAK9848403.1"/>
    </source>
</evidence>
<evidence type="ECO:0000256" key="3">
    <source>
        <dbReference type="ARBA" id="ARBA00022989"/>
    </source>
</evidence>
<feature type="transmembrane region" description="Helical" evidence="7">
    <location>
        <begin position="106"/>
        <end position="126"/>
    </location>
</feature>
<dbReference type="Proteomes" id="UP001485043">
    <property type="component" value="Unassembled WGS sequence"/>
</dbReference>
<dbReference type="InterPro" id="IPR011701">
    <property type="entry name" value="MFS"/>
</dbReference>
<dbReference type="FunFam" id="1.20.1250.20:FF:000058">
    <property type="entry name" value="ascorbate transporter, chloroplastic isoform X1"/>
    <property type="match status" value="1"/>
</dbReference>
<evidence type="ECO:0000256" key="6">
    <source>
        <dbReference type="SAM" id="MobiDB-lite"/>
    </source>
</evidence>
<keyword evidence="10" id="KW-1185">Reference proteome</keyword>
<evidence type="ECO:0000259" key="8">
    <source>
        <dbReference type="PROSITE" id="PS50850"/>
    </source>
</evidence>
<keyword evidence="4 7" id="KW-0472">Membrane</keyword>
<name>A0AAW1SLF6_9CHLO</name>
<feature type="transmembrane region" description="Helical" evidence="7">
    <location>
        <begin position="355"/>
        <end position="374"/>
    </location>
</feature>
<evidence type="ECO:0000256" key="4">
    <source>
        <dbReference type="ARBA" id="ARBA00023136"/>
    </source>
</evidence>
<evidence type="ECO:0000256" key="1">
    <source>
        <dbReference type="ARBA" id="ARBA00004141"/>
    </source>
</evidence>
<accession>A0AAW1SLF6</accession>
<feature type="transmembrane region" description="Helical" evidence="7">
    <location>
        <begin position="280"/>
        <end position="302"/>
    </location>
</feature>
<dbReference type="InterPro" id="IPR020846">
    <property type="entry name" value="MFS_dom"/>
</dbReference>
<keyword evidence="2 7" id="KW-0812">Transmembrane</keyword>
<gene>
    <name evidence="9" type="ORF">WJX84_004624</name>
</gene>
<sequence>MAARRQPAPGLDKIPSDPRALRDIRGPVTISPRAPLMACRAASMAASADDSSQSQSGQTSYEDSYWRVVLPTAMALVLCNMDRICMAVAIVPMAKEFGWAPGVQGIIQSAFLWGYIGTTGLGGSLADKYGGKVVMAASIFWFSLASLLLPLALAGPVGRMGWTLPAVLVARAFVGLGEGASMPAMNNLMATRVPPQQRASSIGTAFAGFHSGNLVGLALSPLLLSCFGWRGIFYIFGILGGPLLAAWLALVPPDTPRATKSKASSAGMLESWKTFLSKKATWAIVAVNFVNHWSYFILLNWMPSYFVRALGLDLRASSFLSFLPWIVLAVGSTLAGMLADRLVSQGVSKTRVRKVFQSIAFLIPAVALQILANPSISPRAAVTCLTFALGVTSLGQAGFVANMSDIAPTRAGQMFGLCNTFGSFAGILGTSAVGFIVEATGSFDPVFKLTSALCVAATILWNMWCTGEKVFD</sequence>
<feature type="transmembrane region" description="Helical" evidence="7">
    <location>
        <begin position="68"/>
        <end position="94"/>
    </location>
</feature>
<feature type="transmembrane region" description="Helical" evidence="7">
    <location>
        <begin position="231"/>
        <end position="251"/>
    </location>
</feature>
<evidence type="ECO:0000313" key="10">
    <source>
        <dbReference type="Proteomes" id="UP001485043"/>
    </source>
</evidence>
<evidence type="ECO:0000256" key="5">
    <source>
        <dbReference type="ARBA" id="ARBA00024362"/>
    </source>
</evidence>
<dbReference type="EMBL" id="JALJOV010001400">
    <property type="protein sequence ID" value="KAK9848403.1"/>
    <property type="molecule type" value="Genomic_DNA"/>
</dbReference>
<feature type="transmembrane region" description="Helical" evidence="7">
    <location>
        <begin position="201"/>
        <end position="219"/>
    </location>
</feature>
<feature type="region of interest" description="Disordered" evidence="6">
    <location>
        <begin position="1"/>
        <end position="22"/>
    </location>
</feature>
<dbReference type="GO" id="GO:0009536">
    <property type="term" value="C:plastid"/>
    <property type="evidence" value="ECO:0007669"/>
    <property type="project" value="TreeGrafter"/>
</dbReference>
<feature type="transmembrane region" description="Helical" evidence="7">
    <location>
        <begin position="414"/>
        <end position="437"/>
    </location>
</feature>
<comment type="similarity">
    <text evidence="5">Belongs to the major facilitator superfamily. Sodium/anion cotransporter (TC 2.A.1.14) family.</text>
</comment>
<dbReference type="GO" id="GO:0016020">
    <property type="term" value="C:membrane"/>
    <property type="evidence" value="ECO:0007669"/>
    <property type="project" value="UniProtKB-SubCell"/>
</dbReference>
<dbReference type="PROSITE" id="PS50850">
    <property type="entry name" value="MFS"/>
    <property type="match status" value="1"/>
</dbReference>
<dbReference type="PANTHER" id="PTHR11662:SF399">
    <property type="entry name" value="FI19708P1-RELATED"/>
    <property type="match status" value="1"/>
</dbReference>
<feature type="transmembrane region" description="Helical" evidence="7">
    <location>
        <begin position="322"/>
        <end position="343"/>
    </location>
</feature>
<dbReference type="InterPro" id="IPR050382">
    <property type="entry name" value="MFS_Na/Anion_cotransporter"/>
</dbReference>
<dbReference type="InterPro" id="IPR036259">
    <property type="entry name" value="MFS_trans_sf"/>
</dbReference>
<feature type="transmembrane region" description="Helical" evidence="7">
    <location>
        <begin position="160"/>
        <end position="180"/>
    </location>
</feature>